<protein>
    <submittedName>
        <fullName evidence="2">Uncharacterized protein</fullName>
    </submittedName>
</protein>
<feature type="compositionally biased region" description="Basic and acidic residues" evidence="1">
    <location>
        <begin position="35"/>
        <end position="45"/>
    </location>
</feature>
<dbReference type="GeneID" id="85230674"/>
<dbReference type="AlphaFoldDB" id="A0AA97I4P1"/>
<evidence type="ECO:0000313" key="3">
    <source>
        <dbReference type="Proteomes" id="UP001301797"/>
    </source>
</evidence>
<reference evidence="2 3" key="1">
    <citation type="submission" date="2019-09" db="EMBL/GenBank/DDBJ databases">
        <title>The complete genome of Methanoplanus sp. FWC-SCC4.</title>
        <authorList>
            <person name="Chen S.-C."/>
            <person name="Zhou Y.-Z."/>
            <person name="Lai M.-C."/>
        </authorList>
    </citation>
    <scope>NUCLEOTIDE SEQUENCE [LARGE SCALE GENOMIC DNA]</scope>
    <source>
        <strain evidence="2 3">FWC-SCC4</strain>
    </source>
</reference>
<evidence type="ECO:0000256" key="1">
    <source>
        <dbReference type="SAM" id="MobiDB-lite"/>
    </source>
</evidence>
<keyword evidence="3" id="KW-1185">Reference proteome</keyword>
<dbReference type="RefSeq" id="WP_317136598.1">
    <property type="nucleotide sequence ID" value="NZ_CP043875.1"/>
</dbReference>
<sequence>MTEKNGHFEKGRWIEDKPGEDSKYENTNEEEMQQEEAKGGEKSENNSEETPDLDELISQTSKTVKSAVGSIIKLGNTAIRTEKGREQIEKKAKSAGEKFLKSIDEAIEEVKKSI</sequence>
<feature type="compositionally biased region" description="Basic and acidic residues" evidence="1">
    <location>
        <begin position="1"/>
        <end position="26"/>
    </location>
</feature>
<accession>A0AA97I4P1</accession>
<gene>
    <name evidence="2" type="ORF">F1737_10855</name>
</gene>
<feature type="region of interest" description="Disordered" evidence="1">
    <location>
        <begin position="1"/>
        <end position="61"/>
    </location>
</feature>
<feature type="compositionally biased region" description="Acidic residues" evidence="1">
    <location>
        <begin position="46"/>
        <end position="55"/>
    </location>
</feature>
<dbReference type="Proteomes" id="UP001301797">
    <property type="component" value="Chromosome"/>
</dbReference>
<evidence type="ECO:0000313" key="2">
    <source>
        <dbReference type="EMBL" id="WOF17141.1"/>
    </source>
</evidence>
<proteinExistence type="predicted"/>
<dbReference type="KEGG" id="mefw:F1737_10855"/>
<name>A0AA97I4P1_9EURY</name>
<dbReference type="EMBL" id="CP043875">
    <property type="protein sequence ID" value="WOF17141.1"/>
    <property type="molecule type" value="Genomic_DNA"/>
</dbReference>
<organism evidence="2 3">
    <name type="scientific">Methanochimaera problematica</name>
    <dbReference type="NCBI Taxonomy" id="2609417"/>
    <lineage>
        <taxon>Archaea</taxon>
        <taxon>Methanobacteriati</taxon>
        <taxon>Methanobacteriota</taxon>
        <taxon>Stenosarchaea group</taxon>
        <taxon>Methanomicrobia</taxon>
        <taxon>Methanomicrobiales</taxon>
        <taxon>Methanomicrobiaceae</taxon>
        <taxon>Methanochimaera</taxon>
    </lineage>
</organism>